<protein>
    <recommendedName>
        <fullName evidence="2">Bulb-type lectin domain-containing protein</fullName>
    </recommendedName>
</protein>
<dbReference type="PANTHER" id="PTHR42754">
    <property type="entry name" value="ENDOGLUCANASE"/>
    <property type="match status" value="1"/>
</dbReference>
<evidence type="ECO:0008006" key="2">
    <source>
        <dbReference type="Google" id="ProtNLM"/>
    </source>
</evidence>
<reference evidence="1" key="1">
    <citation type="submission" date="2018-05" db="EMBL/GenBank/DDBJ databases">
        <authorList>
            <person name="Lanie J.A."/>
            <person name="Ng W.-L."/>
            <person name="Kazmierczak K.M."/>
            <person name="Andrzejewski T.M."/>
            <person name="Davidsen T.M."/>
            <person name="Wayne K.J."/>
            <person name="Tettelin H."/>
            <person name="Glass J.I."/>
            <person name="Rusch D."/>
            <person name="Podicherti R."/>
            <person name="Tsui H.-C.T."/>
            <person name="Winkler M.E."/>
        </authorList>
    </citation>
    <scope>NUCLEOTIDE SEQUENCE</scope>
</reference>
<dbReference type="InterPro" id="IPR011047">
    <property type="entry name" value="Quinoprotein_ADH-like_sf"/>
</dbReference>
<dbReference type="EMBL" id="UINC01063012">
    <property type="protein sequence ID" value="SVB90174.1"/>
    <property type="molecule type" value="Genomic_DNA"/>
</dbReference>
<organism evidence="1">
    <name type="scientific">marine metagenome</name>
    <dbReference type="NCBI Taxonomy" id="408172"/>
    <lineage>
        <taxon>unclassified sequences</taxon>
        <taxon>metagenomes</taxon>
        <taxon>ecological metagenomes</taxon>
    </lineage>
</organism>
<sequence length="358" mass="39212">MRKLLFISSLWVLVSGLVEAEPRKSLIVQAPVIEWHKGHGTDGGDHVHYGMQTSDGGYIMVGQTEKDRNGSDMLVVKTDAKGNLEWQKVKGQNRQSEYGTFVAEVGASTGITHGFIVAGALTSKGQQERTLVKFNAKGNTLWQKTYPAAGNSSIRGLGLTSDGSIVATGYVGSEQREYQFISDDGQGFILKTDANGNLEWERELTVAPHGMRVEEITGGFAIGANVWVEEDDRDHQQVCLILTDSQGNETFSGTYGGVNNDQVFDFAVTMDGGYIFAGHTRSYGVDNWDFLLLKVGASRQEQWHKTFGQPRGYDAKYIHDECYGVKQTPDGGYVMVGGTGDEYRYTASGHPLGPSDLW</sequence>
<name>A0A382HS26_9ZZZZ</name>
<feature type="non-terminal residue" evidence="1">
    <location>
        <position position="358"/>
    </location>
</feature>
<dbReference type="AlphaFoldDB" id="A0A382HS26"/>
<proteinExistence type="predicted"/>
<evidence type="ECO:0000313" key="1">
    <source>
        <dbReference type="EMBL" id="SVB90174.1"/>
    </source>
</evidence>
<accession>A0A382HS26</accession>
<gene>
    <name evidence="1" type="ORF">METZ01_LOCUS243028</name>
</gene>
<dbReference type="PANTHER" id="PTHR42754:SF1">
    <property type="entry name" value="LIPOPROTEIN"/>
    <property type="match status" value="1"/>
</dbReference>
<dbReference type="SUPFAM" id="SSF50998">
    <property type="entry name" value="Quinoprotein alcohol dehydrogenase-like"/>
    <property type="match status" value="1"/>
</dbReference>